<evidence type="ECO:0000313" key="2">
    <source>
        <dbReference type="EMBL" id="KAF7369788.1"/>
    </source>
</evidence>
<dbReference type="OrthoDB" id="2013972at2759"/>
<reference evidence="2" key="1">
    <citation type="submission" date="2020-05" db="EMBL/GenBank/DDBJ databases">
        <title>Mycena genomes resolve the evolution of fungal bioluminescence.</title>
        <authorList>
            <person name="Tsai I.J."/>
        </authorList>
    </citation>
    <scope>NUCLEOTIDE SEQUENCE</scope>
    <source>
        <strain evidence="2">CCC161011</strain>
    </source>
</reference>
<feature type="compositionally biased region" description="Acidic residues" evidence="1">
    <location>
        <begin position="73"/>
        <end position="82"/>
    </location>
</feature>
<comment type="caution">
    <text evidence="2">The sequence shown here is derived from an EMBL/GenBank/DDBJ whole genome shotgun (WGS) entry which is preliminary data.</text>
</comment>
<sequence length="383" mass="43037">MVSRVPVWIGTFAVKSFPWVVIELRPSVLRPLSHRQFLSFETMVPVPSDDDPQDTSSDSDEAFDRETSFPGAEAEDPEFEELTSEDFPTYFSERDGRLFHSHGGSPYPLPVDTREQERMNVQHRALFELMGGYYPDSCPVPEVLAEDPDRQKYALDMCTGTGKWAMDVAHGFPHVAFRGLDIVPIATRYPRPNVQFSMHDVNTPTVWAAGTFDFIHARSVTMAVRAPFKSSASLRPRGLFLSGEWVRYPSVHSAYAPRTPATHTPAFTAFFGHLHAALVTRGLHPVAPPIASLLAHTGAFDEITPREYYMPLGPWHPDPVMKSLGRAFRAAFLRYMESVRPMITDSGVVPVEELDDVYADVKQEVRHVEGLLCVFHSVHARKI</sequence>
<evidence type="ECO:0000313" key="3">
    <source>
        <dbReference type="Proteomes" id="UP000620124"/>
    </source>
</evidence>
<proteinExistence type="predicted"/>
<evidence type="ECO:0000256" key="1">
    <source>
        <dbReference type="SAM" id="MobiDB-lite"/>
    </source>
</evidence>
<dbReference type="InterPro" id="IPR029063">
    <property type="entry name" value="SAM-dependent_MTases_sf"/>
</dbReference>
<feature type="region of interest" description="Disordered" evidence="1">
    <location>
        <begin position="43"/>
        <end position="82"/>
    </location>
</feature>
<dbReference type="Proteomes" id="UP000620124">
    <property type="component" value="Unassembled WGS sequence"/>
</dbReference>
<gene>
    <name evidence="2" type="ORF">MVEN_00311000</name>
</gene>
<feature type="compositionally biased region" description="Acidic residues" evidence="1">
    <location>
        <begin position="48"/>
        <end position="61"/>
    </location>
</feature>
<keyword evidence="3" id="KW-1185">Reference proteome</keyword>
<dbReference type="SUPFAM" id="SSF53335">
    <property type="entry name" value="S-adenosyl-L-methionine-dependent methyltransferases"/>
    <property type="match status" value="1"/>
</dbReference>
<dbReference type="EMBL" id="JACAZI010000002">
    <property type="protein sequence ID" value="KAF7369788.1"/>
    <property type="molecule type" value="Genomic_DNA"/>
</dbReference>
<protein>
    <submittedName>
        <fullName evidence="2">Secondary metabolism regulator laeA</fullName>
    </submittedName>
</protein>
<name>A0A8H6Z090_9AGAR</name>
<dbReference type="AlphaFoldDB" id="A0A8H6Z090"/>
<organism evidence="2 3">
    <name type="scientific">Mycena venus</name>
    <dbReference type="NCBI Taxonomy" id="2733690"/>
    <lineage>
        <taxon>Eukaryota</taxon>
        <taxon>Fungi</taxon>
        <taxon>Dikarya</taxon>
        <taxon>Basidiomycota</taxon>
        <taxon>Agaricomycotina</taxon>
        <taxon>Agaricomycetes</taxon>
        <taxon>Agaricomycetidae</taxon>
        <taxon>Agaricales</taxon>
        <taxon>Marasmiineae</taxon>
        <taxon>Mycenaceae</taxon>
        <taxon>Mycena</taxon>
    </lineage>
</organism>
<accession>A0A8H6Z090</accession>
<dbReference type="Gene3D" id="3.40.50.150">
    <property type="entry name" value="Vaccinia Virus protein VP39"/>
    <property type="match status" value="1"/>
</dbReference>